<dbReference type="InterPro" id="IPR050232">
    <property type="entry name" value="FBL13/AtMIF1-like"/>
</dbReference>
<comment type="caution">
    <text evidence="3">The sequence shown here is derived from an EMBL/GenBank/DDBJ whole genome shotgun (WGS) entry which is preliminary data.</text>
</comment>
<name>A0A6D2L9D9_9BRAS</name>
<feature type="signal peptide" evidence="1">
    <location>
        <begin position="1"/>
        <end position="19"/>
    </location>
</feature>
<dbReference type="InterPro" id="IPR055411">
    <property type="entry name" value="LRR_FXL15/At3g58940/PEG3-like"/>
</dbReference>
<evidence type="ECO:0000313" key="3">
    <source>
        <dbReference type="EMBL" id="CAA7056456.1"/>
    </source>
</evidence>
<proteinExistence type="predicted"/>
<accession>A0A6D2L9D9</accession>
<dbReference type="InterPro" id="IPR036047">
    <property type="entry name" value="F-box-like_dom_sf"/>
</dbReference>
<feature type="domain" description="FBD" evidence="2">
    <location>
        <begin position="426"/>
        <end position="496"/>
    </location>
</feature>
<dbReference type="Proteomes" id="UP000467841">
    <property type="component" value="Unassembled WGS sequence"/>
</dbReference>
<dbReference type="OrthoDB" id="1084365at2759"/>
<dbReference type="PANTHER" id="PTHR31900">
    <property type="entry name" value="F-BOX/RNI SUPERFAMILY PROTEIN-RELATED"/>
    <property type="match status" value="1"/>
</dbReference>
<dbReference type="EMBL" id="CACVBM020001640">
    <property type="protein sequence ID" value="CAA7056456.1"/>
    <property type="molecule type" value="Genomic_DNA"/>
</dbReference>
<organism evidence="3 4">
    <name type="scientific">Microthlaspi erraticum</name>
    <dbReference type="NCBI Taxonomy" id="1685480"/>
    <lineage>
        <taxon>Eukaryota</taxon>
        <taxon>Viridiplantae</taxon>
        <taxon>Streptophyta</taxon>
        <taxon>Embryophyta</taxon>
        <taxon>Tracheophyta</taxon>
        <taxon>Spermatophyta</taxon>
        <taxon>Magnoliopsida</taxon>
        <taxon>eudicotyledons</taxon>
        <taxon>Gunneridae</taxon>
        <taxon>Pentapetalae</taxon>
        <taxon>rosids</taxon>
        <taxon>malvids</taxon>
        <taxon>Brassicales</taxon>
        <taxon>Brassicaceae</taxon>
        <taxon>Coluteocarpeae</taxon>
        <taxon>Microthlaspi</taxon>
    </lineage>
</organism>
<dbReference type="SUPFAM" id="SSF81383">
    <property type="entry name" value="F-box domain"/>
    <property type="match status" value="1"/>
</dbReference>
<feature type="chain" id="PRO_5025512928" description="FBD domain-containing protein" evidence="1">
    <location>
        <begin position="20"/>
        <end position="510"/>
    </location>
</feature>
<gene>
    <name evidence="3" type="ORF">MERR_LOCUS43692</name>
</gene>
<protein>
    <recommendedName>
        <fullName evidence="2">FBD domain-containing protein</fullName>
    </recommendedName>
</protein>
<dbReference type="SUPFAM" id="SSF52058">
    <property type="entry name" value="L domain-like"/>
    <property type="match status" value="1"/>
</dbReference>
<evidence type="ECO:0000313" key="4">
    <source>
        <dbReference type="Proteomes" id="UP000467841"/>
    </source>
</evidence>
<dbReference type="PANTHER" id="PTHR31900:SF34">
    <property type="entry name" value="EMB|CAB62440.1-RELATED"/>
    <property type="match status" value="1"/>
</dbReference>
<sequence>MKNMMEAVLLYFSLVHIGCEISSLVEQVIPILLEQTKQTSRRFFEKRRAKLCQRYEGEDRISALPDHLLVRILSLVVPTKEVEATKILSKRWRFVWTMVPRLRYIENNDGTRRIVVAGLLGRLLNPLLGKSDPKLHCVWWYLDKSLQLNKAPKLERLVIQLGQHCPVDVDVEKWIVNAVDRKVSELGFMLSWSAKPTKLPNSVYTCDTLVSLGLSDKILVDVPSSACFPSLKSLGLYFVLYKDKDSLVRFLSSCPVLKHLIVYRNHQDTAIDFKINVPSLECLSYDDTATNKDNGKSLVIDTLALKKLFLTYNSDGSCLIMNRPRFDKARIYVDCYLDDMFLRSLSSLTYLELFLSFTTVACCNAINFSKLMECKIILLNGLDWLDPLTSLLQNSPNLKVVFIDQSFIRFEEDFAVSWNQPSSVPGCLSAHLEIFEWKGYRGRSKEKEIVRYILANSECLKRAGISITCKRINRKKMMRELESMHRVSTSSQILFSTQLEYLDMEKEMTD</sequence>
<dbReference type="InterPro" id="IPR006566">
    <property type="entry name" value="FBD"/>
</dbReference>
<dbReference type="SMART" id="SM00579">
    <property type="entry name" value="FBD"/>
    <property type="match status" value="1"/>
</dbReference>
<dbReference type="Pfam" id="PF08387">
    <property type="entry name" value="FBD"/>
    <property type="match status" value="1"/>
</dbReference>
<dbReference type="AlphaFoldDB" id="A0A6D2L9D9"/>
<evidence type="ECO:0000256" key="1">
    <source>
        <dbReference type="SAM" id="SignalP"/>
    </source>
</evidence>
<keyword evidence="1" id="KW-0732">Signal</keyword>
<dbReference type="Pfam" id="PF24758">
    <property type="entry name" value="LRR_At5g56370"/>
    <property type="match status" value="1"/>
</dbReference>
<keyword evidence="4" id="KW-1185">Reference proteome</keyword>
<reference evidence="3" key="1">
    <citation type="submission" date="2020-01" db="EMBL/GenBank/DDBJ databases">
        <authorList>
            <person name="Mishra B."/>
        </authorList>
    </citation>
    <scope>NUCLEOTIDE SEQUENCE [LARGE SCALE GENOMIC DNA]</scope>
</reference>
<evidence type="ECO:0000259" key="2">
    <source>
        <dbReference type="SMART" id="SM00579"/>
    </source>
</evidence>